<sequence>MDLEEVLVSIAGIAGTLCGIGLAVYIAIIVRRKTEEAVKKRLKNREKSEDENKNQGGKNV</sequence>
<evidence type="ECO:0000256" key="1">
    <source>
        <dbReference type="SAM" id="MobiDB-lite"/>
    </source>
</evidence>
<gene>
    <name evidence="3" type="ORF">JCM16774_0785</name>
</gene>
<dbReference type="AlphaFoldDB" id="A0A510JCC5"/>
<evidence type="ECO:0000313" key="3">
    <source>
        <dbReference type="EMBL" id="BBM35855.1"/>
    </source>
</evidence>
<keyword evidence="2" id="KW-0812">Transmembrane</keyword>
<dbReference type="KEGG" id="lgo:JCM16774_0785"/>
<dbReference type="Proteomes" id="UP000321606">
    <property type="component" value="Chromosome"/>
</dbReference>
<dbReference type="RefSeq" id="WP_026737314.1">
    <property type="nucleotide sequence ID" value="NZ_AP019822.1"/>
</dbReference>
<proteinExistence type="predicted"/>
<feature type="compositionally biased region" description="Basic and acidic residues" evidence="1">
    <location>
        <begin position="40"/>
        <end position="53"/>
    </location>
</feature>
<reference evidence="3 4" key="1">
    <citation type="submission" date="2019-07" db="EMBL/GenBank/DDBJ databases">
        <title>Complete Genome Sequence of Leptotrichia goodfellowii Strain JCM 16774.</title>
        <authorList>
            <person name="Watanabe S."/>
            <person name="Cui L."/>
        </authorList>
    </citation>
    <scope>NUCLEOTIDE SEQUENCE [LARGE SCALE GENOMIC DNA]</scope>
    <source>
        <strain evidence="3 4">JCM16774</strain>
    </source>
</reference>
<feature type="region of interest" description="Disordered" evidence="1">
    <location>
        <begin position="40"/>
        <end position="60"/>
    </location>
</feature>
<organism evidence="3 4">
    <name type="scientific">Pseudoleptotrichia goodfellowii</name>
    <dbReference type="NCBI Taxonomy" id="157692"/>
    <lineage>
        <taxon>Bacteria</taxon>
        <taxon>Fusobacteriati</taxon>
        <taxon>Fusobacteriota</taxon>
        <taxon>Fusobacteriia</taxon>
        <taxon>Fusobacteriales</taxon>
        <taxon>Leptotrichiaceae</taxon>
        <taxon>Pseudoleptotrichia</taxon>
    </lineage>
</organism>
<evidence type="ECO:0000313" key="4">
    <source>
        <dbReference type="Proteomes" id="UP000321606"/>
    </source>
</evidence>
<name>A0A510JCC5_9FUSO</name>
<feature type="transmembrane region" description="Helical" evidence="2">
    <location>
        <begin position="6"/>
        <end position="30"/>
    </location>
</feature>
<evidence type="ECO:0000256" key="2">
    <source>
        <dbReference type="SAM" id="Phobius"/>
    </source>
</evidence>
<keyword evidence="2" id="KW-1133">Transmembrane helix</keyword>
<accession>A0A510JCC5</accession>
<dbReference type="STRING" id="714315.GCA_000516535_00779"/>
<protein>
    <submittedName>
        <fullName evidence="3">Uncharacterized protein</fullName>
    </submittedName>
</protein>
<keyword evidence="2" id="KW-0472">Membrane</keyword>
<dbReference type="EMBL" id="AP019822">
    <property type="protein sequence ID" value="BBM35855.1"/>
    <property type="molecule type" value="Genomic_DNA"/>
</dbReference>